<keyword evidence="2 4" id="KW-0831">Ubiquinone biosynthesis</keyword>
<dbReference type="OrthoDB" id="9789493at2"/>
<dbReference type="Gene3D" id="3.40.1410.10">
    <property type="entry name" value="Chorismate lyase-like"/>
    <property type="match status" value="1"/>
</dbReference>
<dbReference type="InterPro" id="IPR007440">
    <property type="entry name" value="Chorismate--pyruvate_lyase"/>
</dbReference>
<dbReference type="Proteomes" id="UP000182350">
    <property type="component" value="Unassembled WGS sequence"/>
</dbReference>
<gene>
    <name evidence="4" type="primary">ubiC</name>
    <name evidence="5" type="ORF">SAMN02745752_01427</name>
</gene>
<reference evidence="5 6" key="1">
    <citation type="submission" date="2016-11" db="EMBL/GenBank/DDBJ databases">
        <authorList>
            <person name="Jaros S."/>
            <person name="Januszkiewicz K."/>
            <person name="Wedrychowicz H."/>
        </authorList>
    </citation>
    <scope>NUCLEOTIDE SEQUENCE [LARGE SCALE GENOMIC DNA]</scope>
    <source>
        <strain evidence="5 6">DSM 21637</strain>
    </source>
</reference>
<dbReference type="UniPathway" id="UPA00232"/>
<keyword evidence="1 4" id="KW-0963">Cytoplasm</keyword>
<keyword evidence="3 4" id="KW-0456">Lyase</keyword>
<feature type="binding site" evidence="4">
    <location>
        <position position="131"/>
    </location>
    <ligand>
        <name>substrate</name>
    </ligand>
</feature>
<comment type="subcellular location">
    <subcellularLocation>
        <location evidence="4">Cytoplasm</location>
    </subcellularLocation>
</comment>
<protein>
    <recommendedName>
        <fullName evidence="4">Probable chorismate pyruvate-lyase</fullName>
        <shortName evidence="4">CL</shortName>
        <shortName evidence="4">CPL</shortName>
        <ecNumber evidence="4">4.1.3.40</ecNumber>
    </recommendedName>
</protein>
<dbReference type="GO" id="GO:0006744">
    <property type="term" value="P:ubiquinone biosynthetic process"/>
    <property type="evidence" value="ECO:0007669"/>
    <property type="project" value="UniProtKB-UniRule"/>
</dbReference>
<dbReference type="EMBL" id="FPJW01000004">
    <property type="protein sequence ID" value="SFX37931.1"/>
    <property type="molecule type" value="Genomic_DNA"/>
</dbReference>
<evidence type="ECO:0000256" key="2">
    <source>
        <dbReference type="ARBA" id="ARBA00022688"/>
    </source>
</evidence>
<dbReference type="InterPro" id="IPR028978">
    <property type="entry name" value="Chorismate_lyase_/UTRA_dom_sf"/>
</dbReference>
<comment type="similarity">
    <text evidence="4">Belongs to the UbiC family.</text>
</comment>
<comment type="function">
    <text evidence="4">Removes the pyruvyl group from chorismate, with concomitant aromatization of the ring, to provide 4-hydroxybenzoate (4HB) for the ubiquinone pathway.</text>
</comment>
<proteinExistence type="inferred from homology"/>
<evidence type="ECO:0000256" key="3">
    <source>
        <dbReference type="ARBA" id="ARBA00023239"/>
    </source>
</evidence>
<name>A0A1K1WLC4_9GAMM</name>
<evidence type="ECO:0000313" key="5">
    <source>
        <dbReference type="EMBL" id="SFX37931.1"/>
    </source>
</evidence>
<dbReference type="GO" id="GO:0005829">
    <property type="term" value="C:cytosol"/>
    <property type="evidence" value="ECO:0007669"/>
    <property type="project" value="TreeGrafter"/>
</dbReference>
<sequence>MHLTAAPLKIQIQARLQQLDGRLPPRWLPSSHLTGAPAGAWRSWLQEQGSLTLRLQSQARQGFRVRVLSEGVSRVHPQEAQLLQAASHRVWVRQVLLEVDDQPWVFARSLLPLDDRGLLRRRILQVGNRALGHILFSDPLIERGPLMFCAPGQLPFDSLWGRASCFYGEHLRLLVAEHYLQPMAERLALPTLPYYATALMQGVTPS</sequence>
<comment type="catalytic activity">
    <reaction evidence="4">
        <text>chorismate = 4-hydroxybenzoate + pyruvate</text>
        <dbReference type="Rhea" id="RHEA:16505"/>
        <dbReference type="ChEBI" id="CHEBI:15361"/>
        <dbReference type="ChEBI" id="CHEBI:17879"/>
        <dbReference type="ChEBI" id="CHEBI:29748"/>
        <dbReference type="EC" id="4.1.3.40"/>
    </reaction>
</comment>
<dbReference type="SUPFAM" id="SSF64288">
    <property type="entry name" value="Chorismate lyase-like"/>
    <property type="match status" value="1"/>
</dbReference>
<dbReference type="GO" id="GO:0008813">
    <property type="term" value="F:chorismate lyase activity"/>
    <property type="evidence" value="ECO:0007669"/>
    <property type="project" value="UniProtKB-UniRule"/>
</dbReference>
<evidence type="ECO:0000256" key="1">
    <source>
        <dbReference type="ARBA" id="ARBA00022490"/>
    </source>
</evidence>
<evidence type="ECO:0000256" key="4">
    <source>
        <dbReference type="HAMAP-Rule" id="MF_01632"/>
    </source>
</evidence>
<dbReference type="AlphaFoldDB" id="A0A1K1WLC4"/>
<feature type="binding site" evidence="4">
    <location>
        <position position="93"/>
    </location>
    <ligand>
        <name>substrate</name>
    </ligand>
</feature>
<evidence type="ECO:0000313" key="6">
    <source>
        <dbReference type="Proteomes" id="UP000182350"/>
    </source>
</evidence>
<dbReference type="GO" id="GO:0042866">
    <property type="term" value="P:pyruvate biosynthetic process"/>
    <property type="evidence" value="ECO:0007669"/>
    <property type="project" value="UniProtKB-UniRule"/>
</dbReference>
<dbReference type="STRING" id="1122209.SAMN02745752_01427"/>
<dbReference type="EC" id="4.1.3.40" evidence="4"/>
<comment type="pathway">
    <text evidence="4">Cofactor biosynthesis; ubiquinone biosynthesis.</text>
</comment>
<dbReference type="PANTHER" id="PTHR38683">
    <property type="entry name" value="CHORISMATE PYRUVATE-LYASE"/>
    <property type="match status" value="1"/>
</dbReference>
<comment type="caution">
    <text evidence="4">Lacks conserved residue(s) required for the propagation of feature annotation.</text>
</comment>
<feature type="binding site" evidence="4">
    <location>
        <position position="177"/>
    </location>
    <ligand>
        <name>substrate</name>
    </ligand>
</feature>
<dbReference type="Pfam" id="PF04345">
    <property type="entry name" value="Chor_lyase"/>
    <property type="match status" value="1"/>
</dbReference>
<keyword evidence="6" id="KW-1185">Reference proteome</keyword>
<accession>A0A1K1WLC4</accession>
<organism evidence="5 6">
    <name type="scientific">Marinospirillum alkaliphilum DSM 21637</name>
    <dbReference type="NCBI Taxonomy" id="1122209"/>
    <lineage>
        <taxon>Bacteria</taxon>
        <taxon>Pseudomonadati</taxon>
        <taxon>Pseudomonadota</taxon>
        <taxon>Gammaproteobacteria</taxon>
        <taxon>Oceanospirillales</taxon>
        <taxon>Oceanospirillaceae</taxon>
        <taxon>Marinospirillum</taxon>
    </lineage>
</organism>
<dbReference type="PANTHER" id="PTHR38683:SF1">
    <property type="entry name" value="CHORISMATE PYRUVATE-LYASE"/>
    <property type="match status" value="1"/>
</dbReference>
<dbReference type="RefSeq" id="WP_084661988.1">
    <property type="nucleotide sequence ID" value="NZ_FPJW01000004.1"/>
</dbReference>
<dbReference type="HAMAP" id="MF_01632">
    <property type="entry name" value="UbiC"/>
    <property type="match status" value="1"/>
</dbReference>
<keyword evidence="4" id="KW-0670">Pyruvate</keyword>